<evidence type="ECO:0000256" key="1">
    <source>
        <dbReference type="ARBA" id="ARBA00022729"/>
    </source>
</evidence>
<feature type="domain" description="Secretion system C-terminal sorting" evidence="2">
    <location>
        <begin position="467"/>
        <end position="542"/>
    </location>
</feature>
<dbReference type="Proteomes" id="UP001139344">
    <property type="component" value="Unassembled WGS sequence"/>
</dbReference>
<keyword evidence="4" id="KW-1185">Reference proteome</keyword>
<reference evidence="3" key="1">
    <citation type="submission" date="2021-12" db="EMBL/GenBank/DDBJ databases">
        <title>Description of Gramella crocea sp. nov., a new bacterium isolated from activated sludge.</title>
        <authorList>
            <person name="Zhang X."/>
        </authorList>
    </citation>
    <scope>NUCLEOTIDE SEQUENCE</scope>
    <source>
        <strain evidence="3">YB25</strain>
    </source>
</reference>
<comment type="caution">
    <text evidence="3">The sequence shown here is derived from an EMBL/GenBank/DDBJ whole genome shotgun (WGS) entry which is preliminary data.</text>
</comment>
<feature type="non-terminal residue" evidence="3">
    <location>
        <position position="1"/>
    </location>
</feature>
<accession>A0A9X2A5G2</accession>
<dbReference type="EMBL" id="JAJSON010000004">
    <property type="protein sequence ID" value="MCG9970081.1"/>
    <property type="molecule type" value="Genomic_DNA"/>
</dbReference>
<dbReference type="InterPro" id="IPR026444">
    <property type="entry name" value="Secre_tail"/>
</dbReference>
<keyword evidence="1" id="KW-0732">Signal</keyword>
<evidence type="ECO:0000313" key="3">
    <source>
        <dbReference type="EMBL" id="MCG9970081.1"/>
    </source>
</evidence>
<name>A0A9X2A5G2_9FLAO</name>
<dbReference type="AlphaFoldDB" id="A0A9X2A5G2"/>
<dbReference type="RefSeq" id="WP_240095214.1">
    <property type="nucleotide sequence ID" value="NZ_JAJSON010000004.1"/>
</dbReference>
<organism evidence="3 4">
    <name type="scientific">Christiangramia crocea</name>
    <dbReference type="NCBI Taxonomy" id="2904124"/>
    <lineage>
        <taxon>Bacteria</taxon>
        <taxon>Pseudomonadati</taxon>
        <taxon>Bacteroidota</taxon>
        <taxon>Flavobacteriia</taxon>
        <taxon>Flavobacteriales</taxon>
        <taxon>Flavobacteriaceae</taxon>
        <taxon>Christiangramia</taxon>
    </lineage>
</organism>
<proteinExistence type="predicted"/>
<evidence type="ECO:0000259" key="2">
    <source>
        <dbReference type="Pfam" id="PF18962"/>
    </source>
</evidence>
<sequence>YIFKYTVTPADQDSECDDDDALVTITIDDLPPTPTPQVEPADCINDNSDPQSDPVYLGSVAFTYPGDSGIDSFYYIYKESTETDYSDPPILYPGPISLPAGTYDFKFLLEIDGCESDPLQVTINQLPSDPLDITLNPIQPDCATNLGGIEVTHIGLLGGADVNVEDYLFSLFDNDADPLDPPLEGYDGIEYPEGGFTNLPPGNYRVFALGKNGCNSGTAITELLVPECMVCETAFAKRNDTPDSPNRSYCFIDERPDETNFNWTLDFDANRWGWTNFISISEFTVDNDYTFSMDLYAAAGQCDINKGTLVGSVDVTYTGDEEGGTVSVSYNMLPGYWLGGVHVYVGQEPYMWRQQGNKEGEYTVAPGQYPFNSDNAGEYTYLETIEPISVEGVTGFYVIAHADVCTTNTEEYNQRLLTEAEPITIQLNERKNSMIYSPSSRDKQQKTTITSSTSLVESADPLFYVAPNPFTNSELNFYYMFDYTSNVTIQIYDLNGRLLRTYTDTLVNSTSTSTFNVDFKTRSGQVYIVRLATDREIFTSKILSGN</sequence>
<dbReference type="Pfam" id="PF18962">
    <property type="entry name" value="Por_Secre_tail"/>
    <property type="match status" value="1"/>
</dbReference>
<evidence type="ECO:0000313" key="4">
    <source>
        <dbReference type="Proteomes" id="UP001139344"/>
    </source>
</evidence>
<protein>
    <submittedName>
        <fullName evidence="3">T9SS type A sorting domain-containing protein</fullName>
    </submittedName>
</protein>
<gene>
    <name evidence="3" type="ORF">LU635_00410</name>
</gene>
<dbReference type="NCBIfam" id="TIGR04183">
    <property type="entry name" value="Por_Secre_tail"/>
    <property type="match status" value="1"/>
</dbReference>